<feature type="transmembrane region" description="Helical" evidence="5">
    <location>
        <begin position="158"/>
        <end position="179"/>
    </location>
</feature>
<feature type="transmembrane region" description="Helical" evidence="5">
    <location>
        <begin position="266"/>
        <end position="285"/>
    </location>
</feature>
<keyword evidence="5" id="KW-1003">Cell membrane</keyword>
<organism evidence="9 10">
    <name type="scientific">Klenkia sesuvii</name>
    <dbReference type="NCBI Taxonomy" id="3103137"/>
    <lineage>
        <taxon>Bacteria</taxon>
        <taxon>Bacillati</taxon>
        <taxon>Actinomycetota</taxon>
        <taxon>Actinomycetes</taxon>
        <taxon>Geodermatophilales</taxon>
        <taxon>Geodermatophilaceae</taxon>
        <taxon>Klenkia</taxon>
    </lineage>
</organism>
<feature type="region of interest" description="Disordered" evidence="7">
    <location>
        <begin position="429"/>
        <end position="452"/>
    </location>
</feature>
<protein>
    <recommendedName>
        <fullName evidence="5">NADH-quinone oxidoreductase subunit N</fullName>
        <ecNumber evidence="5">7.1.1.-</ecNumber>
    </recommendedName>
    <alternativeName>
        <fullName evidence="5">NADH dehydrogenase I subunit N</fullName>
    </alternativeName>
    <alternativeName>
        <fullName evidence="5">NDH-1 subunit N</fullName>
    </alternativeName>
</protein>
<comment type="caution">
    <text evidence="9">The sequence shown here is derived from an EMBL/GenBank/DDBJ whole genome shotgun (WGS) entry which is preliminary data.</text>
</comment>
<comment type="subcellular location">
    <subcellularLocation>
        <location evidence="5">Cell membrane</location>
        <topology evidence="5">Multi-pass membrane protein</topology>
    </subcellularLocation>
    <subcellularLocation>
        <location evidence="1">Endomembrane system</location>
        <topology evidence="1">Multi-pass membrane protein</topology>
    </subcellularLocation>
    <subcellularLocation>
        <location evidence="6">Membrane</location>
        <topology evidence="6">Multi-pass membrane protein</topology>
    </subcellularLocation>
</comment>
<feature type="transmembrane region" description="Helical" evidence="5">
    <location>
        <begin position="75"/>
        <end position="93"/>
    </location>
</feature>
<feature type="transmembrane region" description="Helical" evidence="5">
    <location>
        <begin position="291"/>
        <end position="308"/>
    </location>
</feature>
<accession>A0ABU8DTM5</accession>
<feature type="transmembrane region" description="Helical" evidence="5">
    <location>
        <begin position="105"/>
        <end position="138"/>
    </location>
</feature>
<dbReference type="EC" id="7.1.1.-" evidence="5"/>
<evidence type="ECO:0000256" key="4">
    <source>
        <dbReference type="ARBA" id="ARBA00023136"/>
    </source>
</evidence>
<feature type="transmembrane region" description="Helical" evidence="5">
    <location>
        <begin position="6"/>
        <end position="25"/>
    </location>
</feature>
<comment type="catalytic activity">
    <reaction evidence="5">
        <text>a quinone + NADH + 5 H(+)(in) = a quinol + NAD(+) + 4 H(+)(out)</text>
        <dbReference type="Rhea" id="RHEA:57888"/>
        <dbReference type="ChEBI" id="CHEBI:15378"/>
        <dbReference type="ChEBI" id="CHEBI:24646"/>
        <dbReference type="ChEBI" id="CHEBI:57540"/>
        <dbReference type="ChEBI" id="CHEBI:57945"/>
        <dbReference type="ChEBI" id="CHEBI:132124"/>
    </reaction>
</comment>
<feature type="transmembrane region" description="Helical" evidence="5">
    <location>
        <begin position="32"/>
        <end position="55"/>
    </location>
</feature>
<feature type="transmembrane region" description="Helical" evidence="5">
    <location>
        <begin position="454"/>
        <end position="484"/>
    </location>
</feature>
<evidence type="ECO:0000256" key="6">
    <source>
        <dbReference type="RuleBase" id="RU000320"/>
    </source>
</evidence>
<name>A0ABU8DTM5_9ACTN</name>
<feature type="transmembrane region" description="Helical" evidence="5">
    <location>
        <begin position="320"/>
        <end position="339"/>
    </location>
</feature>
<feature type="transmembrane region" description="Helical" evidence="5">
    <location>
        <begin position="359"/>
        <end position="382"/>
    </location>
</feature>
<keyword evidence="3 5" id="KW-1133">Transmembrane helix</keyword>
<sequence>MYADLVPEACLLGGAVACLLGGSFLPRTRQWVARVVAVAALLGSLVSAVVTAVVAGAAGPTTFDGSYALDGGTTAARVLAAAITLVVVALGTAELAGDRRESETYCLLLLAALGVVVLAGASDLLVLVVGFLLASIPVYGLVGLGRTRPGTEAAVRTYLLGALAGILLMLGVTLLTALAGGSTYRELAERLPGAPLAAVGVGVLLVLVGLLFEAGAVPLHPWVPDAVQGTRTAVAAFLTTVPKVGALLALSRLVETVPAAVPVRPVVGGLAAASLVLGTFAAFGQHDLRRLLGWSTVSQVGFLLVPVAAAGRSPLAVGSLVLYLAGYAVTTLALFAVLAALPQQRTLTDVRGSARAHPWLTAVVLLGLLGTAGTPPTAVFLGKLTTFTAAWEAGLAWLVVVAVAATVASLFYLLRWGAAVLPWSAPSGPGAAAEPADPEPADPEPADPGPAGRWAASTAVLCAAGVLVLGVGGDVVLSGTAALVR</sequence>
<dbReference type="InterPro" id="IPR001750">
    <property type="entry name" value="ND/Mrp_TM"/>
</dbReference>
<dbReference type="HAMAP" id="MF_00445">
    <property type="entry name" value="NDH1_NuoN_1"/>
    <property type="match status" value="1"/>
</dbReference>
<feature type="domain" description="NADH:quinone oxidoreductase/Mrp antiporter transmembrane" evidence="8">
    <location>
        <begin position="121"/>
        <end position="407"/>
    </location>
</feature>
<feature type="transmembrane region" description="Helical" evidence="5">
    <location>
        <begin position="191"/>
        <end position="212"/>
    </location>
</feature>
<evidence type="ECO:0000256" key="7">
    <source>
        <dbReference type="SAM" id="MobiDB-lite"/>
    </source>
</evidence>
<evidence type="ECO:0000313" key="9">
    <source>
        <dbReference type="EMBL" id="MEI4272195.1"/>
    </source>
</evidence>
<comment type="function">
    <text evidence="5">NDH-1 shuttles electrons from NADH, via FMN and iron-sulfur (Fe-S) centers, to quinones in the respiratory chain. The immediate electron acceptor for the enzyme in this species is believed to be a menaquinone. Couples the redox reaction to proton translocation (for every two electrons transferred, four hydrogen ions are translocated across the cytoplasmic membrane), and thus conserves the redox energy in a proton gradient.</text>
</comment>
<keyword evidence="2 5" id="KW-0812">Transmembrane</keyword>
<evidence type="ECO:0000256" key="3">
    <source>
        <dbReference type="ARBA" id="ARBA00022989"/>
    </source>
</evidence>
<keyword evidence="10" id="KW-1185">Reference proteome</keyword>
<evidence type="ECO:0000256" key="2">
    <source>
        <dbReference type="ARBA" id="ARBA00022692"/>
    </source>
</evidence>
<dbReference type="Proteomes" id="UP001361570">
    <property type="component" value="Unassembled WGS sequence"/>
</dbReference>
<gene>
    <name evidence="5" type="primary">nuoN</name>
    <name evidence="9" type="ORF">TEK04_10710</name>
</gene>
<keyword evidence="5" id="KW-0813">Transport</keyword>
<evidence type="ECO:0000256" key="1">
    <source>
        <dbReference type="ARBA" id="ARBA00004127"/>
    </source>
</evidence>
<comment type="similarity">
    <text evidence="5">Belongs to the complex I subunit 2 family.</text>
</comment>
<feature type="transmembrane region" description="Helical" evidence="5">
    <location>
        <begin position="232"/>
        <end position="254"/>
    </location>
</feature>
<feature type="transmembrane region" description="Helical" evidence="5">
    <location>
        <begin position="394"/>
        <end position="414"/>
    </location>
</feature>
<evidence type="ECO:0000259" key="8">
    <source>
        <dbReference type="Pfam" id="PF00361"/>
    </source>
</evidence>
<comment type="subunit">
    <text evidence="5">NDH-1 is composed of 14 different subunits. Subunits NuoA, H, J, K, L, M, N constitute the membrane sector of the complex.</text>
</comment>
<dbReference type="Pfam" id="PF00361">
    <property type="entry name" value="Proton_antipo_M"/>
    <property type="match status" value="1"/>
</dbReference>
<reference evidence="9 10" key="1">
    <citation type="submission" date="2024-03" db="EMBL/GenBank/DDBJ databases">
        <title>Draft genome sequence of Klenkia sp. LSe6-5.</title>
        <authorList>
            <person name="Duangmal K."/>
            <person name="Chantavorakit T."/>
        </authorList>
    </citation>
    <scope>NUCLEOTIDE SEQUENCE [LARGE SCALE GENOMIC DNA]</scope>
    <source>
        <strain evidence="9 10">LSe6-5</strain>
    </source>
</reference>
<keyword evidence="5" id="KW-1278">Translocase</keyword>
<evidence type="ECO:0000313" key="10">
    <source>
        <dbReference type="Proteomes" id="UP001361570"/>
    </source>
</evidence>
<dbReference type="PANTHER" id="PTHR22773">
    <property type="entry name" value="NADH DEHYDROGENASE"/>
    <property type="match status" value="1"/>
</dbReference>
<evidence type="ECO:0000256" key="5">
    <source>
        <dbReference type="HAMAP-Rule" id="MF_00445"/>
    </source>
</evidence>
<dbReference type="InterPro" id="IPR010096">
    <property type="entry name" value="NADH-Q_OxRdtase_suN/2"/>
</dbReference>
<dbReference type="RefSeq" id="WP_336404331.1">
    <property type="nucleotide sequence ID" value="NZ_JBAPLU010000009.1"/>
</dbReference>
<keyword evidence="5" id="KW-0874">Quinone</keyword>
<keyword evidence="5" id="KW-0520">NAD</keyword>
<feature type="compositionally biased region" description="Acidic residues" evidence="7">
    <location>
        <begin position="436"/>
        <end position="445"/>
    </location>
</feature>
<proteinExistence type="inferred from homology"/>
<dbReference type="EMBL" id="JBAPLU010000009">
    <property type="protein sequence ID" value="MEI4272195.1"/>
    <property type="molecule type" value="Genomic_DNA"/>
</dbReference>
<keyword evidence="4 5" id="KW-0472">Membrane</keyword>